<keyword evidence="1" id="KW-0812">Transmembrane</keyword>
<feature type="transmembrane region" description="Helical" evidence="1">
    <location>
        <begin position="7"/>
        <end position="28"/>
    </location>
</feature>
<evidence type="ECO:0000313" key="3">
    <source>
        <dbReference type="Proteomes" id="UP000294164"/>
    </source>
</evidence>
<keyword evidence="1" id="KW-0472">Membrane</keyword>
<dbReference type="Proteomes" id="UP000294164">
    <property type="component" value="Unassembled WGS sequence"/>
</dbReference>
<sequence>MKDIKEISAGLVITATVIVGILGLYTAACAKVETLGQQYDKADQMYAAQTAQAFYPAPKK</sequence>
<comment type="caution">
    <text evidence="2">The sequence shown here is derived from an EMBL/GenBank/DDBJ whole genome shotgun (WGS) entry which is preliminary data.</text>
</comment>
<reference evidence="2 3" key="1">
    <citation type="submission" date="2019-02" db="EMBL/GenBank/DDBJ databases">
        <title>WGS of Pseudoxanthomonas species novum from clinical isolates.</title>
        <authorList>
            <person name="Bernier A.-M."/>
            <person name="Bernard K."/>
            <person name="Vachon A."/>
        </authorList>
    </citation>
    <scope>NUCLEOTIDE SEQUENCE [LARGE SCALE GENOMIC DNA]</scope>
    <source>
        <strain evidence="2 3">NML130969</strain>
    </source>
</reference>
<evidence type="ECO:0000313" key="2">
    <source>
        <dbReference type="EMBL" id="TAA41540.1"/>
    </source>
</evidence>
<dbReference type="AlphaFoldDB" id="A0A4Q8M460"/>
<dbReference type="EMBL" id="SHMG01000006">
    <property type="protein sequence ID" value="TAA41540.1"/>
    <property type="molecule type" value="Genomic_DNA"/>
</dbReference>
<gene>
    <name evidence="2" type="ORF">EA655_11400</name>
</gene>
<name>A0A4Q8M460_9GAMM</name>
<keyword evidence="1" id="KW-1133">Transmembrane helix</keyword>
<evidence type="ECO:0000256" key="1">
    <source>
        <dbReference type="SAM" id="Phobius"/>
    </source>
</evidence>
<organism evidence="2 3">
    <name type="scientific">Pseudoxanthomonas winnipegensis</name>
    <dbReference type="NCBI Taxonomy" id="2480810"/>
    <lineage>
        <taxon>Bacteria</taxon>
        <taxon>Pseudomonadati</taxon>
        <taxon>Pseudomonadota</taxon>
        <taxon>Gammaproteobacteria</taxon>
        <taxon>Lysobacterales</taxon>
        <taxon>Lysobacteraceae</taxon>
        <taxon>Pseudoxanthomonas</taxon>
    </lineage>
</organism>
<proteinExistence type="predicted"/>
<protein>
    <submittedName>
        <fullName evidence="2">Uncharacterized protein</fullName>
    </submittedName>
</protein>
<accession>A0A4Q8M460</accession>
<dbReference type="RefSeq" id="WP_130534699.1">
    <property type="nucleotide sequence ID" value="NZ_SHMG01000006.1"/>
</dbReference>